<keyword evidence="3" id="KW-1185">Reference proteome</keyword>
<sequence>MSLDTNMQIIHSPRQNGANEATSQPSDAAFAYENAHHSIPEESRYMKFYKRRRESNVGKEKKNMPVVDNKEKKCGKKKES</sequence>
<reference evidence="2 3" key="1">
    <citation type="journal article" date="2018" name="Front. Plant Sci.">
        <title>Red Clover (Trifolium pratense) and Zigzag Clover (T. medium) - A Picture of Genomic Similarities and Differences.</title>
        <authorList>
            <person name="Dluhosova J."/>
            <person name="Istvanek J."/>
            <person name="Nedelnik J."/>
            <person name="Repkova J."/>
        </authorList>
    </citation>
    <scope>NUCLEOTIDE SEQUENCE [LARGE SCALE GENOMIC DNA]</scope>
    <source>
        <strain evidence="3">cv. 10/8</strain>
        <tissue evidence="2">Leaf</tissue>
    </source>
</reference>
<dbReference type="AlphaFoldDB" id="A0A392RSD8"/>
<dbReference type="EMBL" id="LXQA010265409">
    <property type="protein sequence ID" value="MCI39259.1"/>
    <property type="molecule type" value="Genomic_DNA"/>
</dbReference>
<organism evidence="2 3">
    <name type="scientific">Trifolium medium</name>
    <dbReference type="NCBI Taxonomy" id="97028"/>
    <lineage>
        <taxon>Eukaryota</taxon>
        <taxon>Viridiplantae</taxon>
        <taxon>Streptophyta</taxon>
        <taxon>Embryophyta</taxon>
        <taxon>Tracheophyta</taxon>
        <taxon>Spermatophyta</taxon>
        <taxon>Magnoliopsida</taxon>
        <taxon>eudicotyledons</taxon>
        <taxon>Gunneridae</taxon>
        <taxon>Pentapetalae</taxon>
        <taxon>rosids</taxon>
        <taxon>fabids</taxon>
        <taxon>Fabales</taxon>
        <taxon>Fabaceae</taxon>
        <taxon>Papilionoideae</taxon>
        <taxon>50 kb inversion clade</taxon>
        <taxon>NPAAA clade</taxon>
        <taxon>Hologalegina</taxon>
        <taxon>IRL clade</taxon>
        <taxon>Trifolieae</taxon>
        <taxon>Trifolium</taxon>
    </lineage>
</organism>
<evidence type="ECO:0000313" key="3">
    <source>
        <dbReference type="Proteomes" id="UP000265520"/>
    </source>
</evidence>
<comment type="caution">
    <text evidence="2">The sequence shown here is derived from an EMBL/GenBank/DDBJ whole genome shotgun (WGS) entry which is preliminary data.</text>
</comment>
<accession>A0A392RSD8</accession>
<feature type="compositionally biased region" description="Basic and acidic residues" evidence="1">
    <location>
        <begin position="54"/>
        <end position="80"/>
    </location>
</feature>
<evidence type="ECO:0000256" key="1">
    <source>
        <dbReference type="SAM" id="MobiDB-lite"/>
    </source>
</evidence>
<proteinExistence type="predicted"/>
<protein>
    <submittedName>
        <fullName evidence="2">Uncharacterized protein</fullName>
    </submittedName>
</protein>
<evidence type="ECO:0000313" key="2">
    <source>
        <dbReference type="EMBL" id="MCI39259.1"/>
    </source>
</evidence>
<name>A0A392RSD8_9FABA</name>
<feature type="region of interest" description="Disordered" evidence="1">
    <location>
        <begin position="53"/>
        <end position="80"/>
    </location>
</feature>
<dbReference type="Proteomes" id="UP000265520">
    <property type="component" value="Unassembled WGS sequence"/>
</dbReference>